<feature type="region of interest" description="Disordered" evidence="1">
    <location>
        <begin position="557"/>
        <end position="576"/>
    </location>
</feature>
<accession>A0ABT6LB79</accession>
<evidence type="ECO:0000256" key="1">
    <source>
        <dbReference type="SAM" id="MobiDB-lite"/>
    </source>
</evidence>
<evidence type="ECO:0000313" key="2">
    <source>
        <dbReference type="EMBL" id="MDH6213556.1"/>
    </source>
</evidence>
<dbReference type="InterPro" id="IPR011989">
    <property type="entry name" value="ARM-like"/>
</dbReference>
<protein>
    <recommendedName>
        <fullName evidence="4">PE-PGRS family protein</fullName>
    </recommendedName>
</protein>
<evidence type="ECO:0000313" key="3">
    <source>
        <dbReference type="Proteomes" id="UP001160499"/>
    </source>
</evidence>
<dbReference type="Gene3D" id="1.25.10.10">
    <property type="entry name" value="Leucine-rich Repeat Variant"/>
    <property type="match status" value="2"/>
</dbReference>
<organism evidence="2 3">
    <name type="scientific">Streptomyces pseudovenezuelae</name>
    <dbReference type="NCBI Taxonomy" id="67350"/>
    <lineage>
        <taxon>Bacteria</taxon>
        <taxon>Bacillati</taxon>
        <taxon>Actinomycetota</taxon>
        <taxon>Actinomycetes</taxon>
        <taxon>Kitasatosporales</taxon>
        <taxon>Streptomycetaceae</taxon>
        <taxon>Streptomyces</taxon>
        <taxon>Streptomyces aurantiacus group</taxon>
    </lineage>
</organism>
<feature type="compositionally biased region" description="Basic and acidic residues" evidence="1">
    <location>
        <begin position="564"/>
        <end position="576"/>
    </location>
</feature>
<gene>
    <name evidence="2" type="ORF">M2283_000835</name>
</gene>
<sequence>MTTRRDELTELLRRAGLEGTGDRRAEEVLPPWVAWRPVVALETEPTVTVQGSAADEVNAQWHRLAAERGILAGDGVFLIDVAGDWTGRRREWTRVRLGAEWDLAGVLGQEFVTASVDGGAVVGVTSEEGAVWLVVVDRIRERREEAARVAVRETPEERAAAWAALMRGPGPGEPLRGPWADGIVVNFATPDDVSVGLLGQSRYVLFRPLPPEVADAAFAHPDWHVRSMAAEMQRDVTPEQWARLILGEQDARRRRGLVMIAVDRRAELPEDVVRQLAADPVALVRAEVAQLPGPPVDLAIELTRDPEPAVRAAACRVAWPRLDLPGREGLLADPEREVRRSARSEHHREHPVTLAVFETGDLDHKLLGSRPLAPDLAEHLARQEDATIRRTLAHHAQLPPDLVAFLAEDPDPGVRFAVSTRADLSEEQRAGIRIEFEPGTHYGDLKWVRALHDDADAMRRLALSAHPLVRRSVARARHLPPDVVELLARDEDRVVRLFLAESCDDAPADMLLEVWQWWTGSLSCPDRPHGHPNFPRTDLLRYADDPNPRLRQLALDDPESTPELVERLSRDPSAEVRRRAVADPRLTAVSAVRLLDDPDDSVRHEAISHPHLPAHVLTGLLRDPDTARAAAEHPALPVEVLRWMSERLHEEVPSVTA</sequence>
<dbReference type="RefSeq" id="WP_280874561.1">
    <property type="nucleotide sequence ID" value="NZ_JARXVH010000001.1"/>
</dbReference>
<keyword evidence="3" id="KW-1185">Reference proteome</keyword>
<proteinExistence type="predicted"/>
<dbReference type="EMBL" id="JARXVH010000001">
    <property type="protein sequence ID" value="MDH6213556.1"/>
    <property type="molecule type" value="Genomic_DNA"/>
</dbReference>
<dbReference type="Proteomes" id="UP001160499">
    <property type="component" value="Unassembled WGS sequence"/>
</dbReference>
<comment type="caution">
    <text evidence="2">The sequence shown here is derived from an EMBL/GenBank/DDBJ whole genome shotgun (WGS) entry which is preliminary data.</text>
</comment>
<dbReference type="InterPro" id="IPR016024">
    <property type="entry name" value="ARM-type_fold"/>
</dbReference>
<dbReference type="SUPFAM" id="SSF48371">
    <property type="entry name" value="ARM repeat"/>
    <property type="match status" value="2"/>
</dbReference>
<reference evidence="2 3" key="1">
    <citation type="submission" date="2023-04" db="EMBL/GenBank/DDBJ databases">
        <title>Forest soil microbial communities from Buena Vista Peninsula, Colon Province, Panama.</title>
        <authorList>
            <person name="Bouskill N."/>
        </authorList>
    </citation>
    <scope>NUCLEOTIDE SEQUENCE [LARGE SCALE GENOMIC DNA]</scope>
    <source>
        <strain evidence="2 3">GGS1</strain>
    </source>
</reference>
<name>A0ABT6LB79_9ACTN</name>
<evidence type="ECO:0008006" key="4">
    <source>
        <dbReference type="Google" id="ProtNLM"/>
    </source>
</evidence>